<feature type="domain" description="DUF4484" evidence="1">
    <location>
        <begin position="492"/>
        <end position="545"/>
    </location>
</feature>
<dbReference type="PANTHER" id="PTHR28153:SF1">
    <property type="entry name" value="DUF4484 DOMAIN-CONTAINING PROTEIN"/>
    <property type="match status" value="1"/>
</dbReference>
<reference evidence="2" key="1">
    <citation type="submission" date="2023-04" db="EMBL/GenBank/DDBJ databases">
        <title>Black Yeasts Isolated from many extreme environments.</title>
        <authorList>
            <person name="Coleine C."/>
            <person name="Stajich J.E."/>
            <person name="Selbmann L."/>
        </authorList>
    </citation>
    <scope>NUCLEOTIDE SEQUENCE</scope>
    <source>
        <strain evidence="2">CCFEE 5312</strain>
    </source>
</reference>
<evidence type="ECO:0000259" key="1">
    <source>
        <dbReference type="Pfam" id="PF14831"/>
    </source>
</evidence>
<proteinExistence type="predicted"/>
<evidence type="ECO:0000313" key="2">
    <source>
        <dbReference type="EMBL" id="KAK3057645.1"/>
    </source>
</evidence>
<dbReference type="EMBL" id="JAWDJX010000003">
    <property type="protein sequence ID" value="KAK3057645.1"/>
    <property type="molecule type" value="Genomic_DNA"/>
</dbReference>
<dbReference type="InterPro" id="IPR018626">
    <property type="entry name" value="LCHN/Anr2"/>
</dbReference>
<dbReference type="Pfam" id="PF14831">
    <property type="entry name" value="DUF4484"/>
    <property type="match status" value="2"/>
</dbReference>
<sequence>MTTDALLPPLAALFQVRFDQKVGYTIGWKRTQPDLDIEGVEYQCLPSGLHSCSEDLVYFIHGQYAGISAFVQGEADESQRHAAFVTVGVLVPLSYGRLGKSWLRAPHLRRLAAEAVQDTKDTRSLELYWKQHSQATSEDGQAASSSTSGGVLWRAELDPIKTRTRSSASNIFAGSSGLQSDHPASSMTALLDTFGPLIFPLYRAALLRKRILLLGAAPVQQTCNFVYLLSVLSNLPQAQTNSLPTDSEALLRTQPLFNVGIHDIPSLSDRKRQPPWLACTTDDILGEKKELYDVLISLRNLASHGQPSKRRSVVTLSDRTVVKATHRDLRRYRLLRAELDRVRSISIRYRDDPQSDAGEDNDDIPLAHTSTSTLFPKINHNEPDGVDVIEPVSWSAMAYNGFMWWASAGEMDAWETEETATDRQLLDDLPEMNYLLPHPGDSNTEDGSMGLQAHAVATIVTAYFHRLTAQMVQPLANLVEAADDDTEEGIADAAIAMASDDVRAMGLDSWSLADQDFAKHMMQTYFGREAVLEAGGTRICGVRVC</sequence>
<dbReference type="AlphaFoldDB" id="A0AAJ0LW29"/>
<gene>
    <name evidence="2" type="ORF">LTR09_001829</name>
</gene>
<dbReference type="Pfam" id="PF09804">
    <property type="entry name" value="DENND11"/>
    <property type="match status" value="1"/>
</dbReference>
<dbReference type="Proteomes" id="UP001271007">
    <property type="component" value="Unassembled WGS sequence"/>
</dbReference>
<protein>
    <recommendedName>
        <fullName evidence="1">DUF4484 domain-containing protein</fullName>
    </recommendedName>
</protein>
<dbReference type="InterPro" id="IPR053056">
    <property type="entry name" value="Lipid_Metab_Assoc_Protein"/>
</dbReference>
<organism evidence="2 3">
    <name type="scientific">Extremus antarcticus</name>
    <dbReference type="NCBI Taxonomy" id="702011"/>
    <lineage>
        <taxon>Eukaryota</taxon>
        <taxon>Fungi</taxon>
        <taxon>Dikarya</taxon>
        <taxon>Ascomycota</taxon>
        <taxon>Pezizomycotina</taxon>
        <taxon>Dothideomycetes</taxon>
        <taxon>Dothideomycetidae</taxon>
        <taxon>Mycosphaerellales</taxon>
        <taxon>Extremaceae</taxon>
        <taxon>Extremus</taxon>
    </lineage>
</organism>
<name>A0AAJ0LW29_9PEZI</name>
<dbReference type="InterPro" id="IPR028115">
    <property type="entry name" value="DUF4484"/>
</dbReference>
<evidence type="ECO:0000313" key="3">
    <source>
        <dbReference type="Proteomes" id="UP001271007"/>
    </source>
</evidence>
<accession>A0AAJ0LW29</accession>
<dbReference type="GO" id="GO:0005811">
    <property type="term" value="C:lipid droplet"/>
    <property type="evidence" value="ECO:0007669"/>
    <property type="project" value="TreeGrafter"/>
</dbReference>
<comment type="caution">
    <text evidence="2">The sequence shown here is derived from an EMBL/GenBank/DDBJ whole genome shotgun (WGS) entry which is preliminary data.</text>
</comment>
<dbReference type="PANTHER" id="PTHR28153">
    <property type="entry name" value="PROTEIN, PUTATIVE-RELATED"/>
    <property type="match status" value="1"/>
</dbReference>
<feature type="domain" description="DUF4484" evidence="1">
    <location>
        <begin position="389"/>
        <end position="487"/>
    </location>
</feature>
<keyword evidence="3" id="KW-1185">Reference proteome</keyword>